<feature type="transmembrane region" description="Helical" evidence="7">
    <location>
        <begin position="461"/>
        <end position="481"/>
    </location>
</feature>
<accession>A0A9P0GB10</accession>
<evidence type="ECO:0000256" key="3">
    <source>
        <dbReference type="ARBA" id="ARBA00022989"/>
    </source>
</evidence>
<feature type="transmembrane region" description="Helical" evidence="7">
    <location>
        <begin position="315"/>
        <end position="332"/>
    </location>
</feature>
<feature type="transmembrane region" description="Helical" evidence="7">
    <location>
        <begin position="946"/>
        <end position="966"/>
    </location>
</feature>
<feature type="transmembrane region" description="Helical" evidence="7">
    <location>
        <begin position="391"/>
        <end position="411"/>
    </location>
</feature>
<comment type="similarity">
    <text evidence="6">Belongs to the dispatched family.</text>
</comment>
<dbReference type="PROSITE" id="PS50156">
    <property type="entry name" value="SSD"/>
    <property type="match status" value="1"/>
</dbReference>
<evidence type="ECO:0000256" key="1">
    <source>
        <dbReference type="ARBA" id="ARBA00004141"/>
    </source>
</evidence>
<dbReference type="InterPro" id="IPR052081">
    <property type="entry name" value="Dispatched_Hh_regulator"/>
</dbReference>
<feature type="transmembrane region" description="Helical" evidence="7">
    <location>
        <begin position="15"/>
        <end position="36"/>
    </location>
</feature>
<gene>
    <name evidence="9" type="ORF">PSYICH_LOCUS4263</name>
</gene>
<proteinExistence type="inferred from homology"/>
<feature type="transmembrane region" description="Helical" evidence="7">
    <location>
        <begin position="487"/>
        <end position="520"/>
    </location>
</feature>
<evidence type="ECO:0000256" key="6">
    <source>
        <dbReference type="ARBA" id="ARBA00038046"/>
    </source>
</evidence>
<keyword evidence="3 7" id="KW-1133">Transmembrane helix</keyword>
<comment type="subcellular location">
    <subcellularLocation>
        <location evidence="1">Membrane</location>
        <topology evidence="1">Multi-pass membrane protein</topology>
    </subcellularLocation>
</comment>
<evidence type="ECO:0000256" key="2">
    <source>
        <dbReference type="ARBA" id="ARBA00022692"/>
    </source>
</evidence>
<feature type="transmembrane region" description="Helical" evidence="7">
    <location>
        <begin position="972"/>
        <end position="993"/>
    </location>
</feature>
<dbReference type="EMBL" id="OV651826">
    <property type="protein sequence ID" value="CAH1103355.1"/>
    <property type="molecule type" value="Genomic_DNA"/>
</dbReference>
<feature type="transmembrane region" description="Helical" evidence="7">
    <location>
        <begin position="417"/>
        <end position="440"/>
    </location>
</feature>
<sequence length="1100" mass="125167">MNFRWFANILVHHPFFVLLAVAVFSGTCIIIPLSLIKVHGRSFKDPQLGFSTRGTKIANRLTAWTNLIKATDTSGEFTRNPKEMREFMKMKNQTSNNVSRVKATLKPRQKKIKKPPKKTKGNPVYGSLSVTFTEDSNSSAALAELNRWKNVQHLEPNNQKTFEENYFCGNPDERYAHLVISTHNRRDLFNLADLLSLCRLEHQLTGIPTYEDLCIENSWRKCCKPWSLPNFVAFFNRRTSCLAITAGDVENTKNLLMQCSRYFHSNDLNSQCLPNVPYNCECLRHDAVYNVLNFITPTSFLPANETIDAHEVSEVMIFLPLACSTAIIPYYYHLSSVTLDYEGLKIVAIDFGIKSSLFDSYLLRDAYLMGSGVCFVFICIWIYTRSLFLTMATILIIICSLGISYFVYNLIFEIKFFPFMNLLATVVAIGIGSDDAFIFCKTWETQKLNQDGSLEQIMTDTFHHAFMTMFITSLTTAVAFLGSSISAVTAVACFSTFTGMTVIANYLLMMTVFPACLVIWERSCMSNQAFLRSCTMTLYQRWCCIKLRLNLSDGWCKYLNITKFFKMKENFILSYIIRYKYFCCILMTSLSLASGFIVFVNPKMQLPDSKDFQLFDSSHLFEQYDLKYRDQFWFNHPEKHDQVNYKLPLRFVWGVLPIDNGDHLDPRNLGTLTLDPDFDMADPEAQEWLLNFCQKVRQQPFYHSMVGPLLPNCFVETFMNSMNRKCYDAFLDQDRTPCCEISKFPFNRTVFNECIENEIADVYNTPTNLLNPGMAGPKFSKDQNATIKVVVVEYDSTYSYTMSYKQMDSFFNSVETWMNEELKTAPKSLKNGWFISDLAFYDLQRELNISIEFAVAISMGLALLVLYLSTLNVLTSLYAIITIISSICVTIAVLVLSGWKLNIVEATAISSSIGLTVDFSLHYIVNYRMCPEDVAVNREAATKYALDYMAGPAFMAAITTGAAGAFMLPSMILPYIQIGTFLLVVMCVSWVYATFMLGSMLAIGGPIKDCGQFNWSSLMCLFNRSQRVQERPLPPPSTIVDADSHELESLTFPKEQNRASIPLRRSLSTCGVRFTPNKYTLTDESPSATSAITIIMTDDN</sequence>
<evidence type="ECO:0000256" key="4">
    <source>
        <dbReference type="ARBA" id="ARBA00023136"/>
    </source>
</evidence>
<dbReference type="OrthoDB" id="193905at2759"/>
<feature type="transmembrane region" description="Helical" evidence="7">
    <location>
        <begin position="903"/>
        <end position="925"/>
    </location>
</feature>
<evidence type="ECO:0000256" key="7">
    <source>
        <dbReference type="SAM" id="Phobius"/>
    </source>
</evidence>
<evidence type="ECO:0000259" key="8">
    <source>
        <dbReference type="PROSITE" id="PS50156"/>
    </source>
</evidence>
<dbReference type="InterPro" id="IPR053958">
    <property type="entry name" value="HMGCR/SNAP/NPC1-like_SSD"/>
</dbReference>
<dbReference type="GO" id="GO:0022857">
    <property type="term" value="F:transmembrane transporter activity"/>
    <property type="evidence" value="ECO:0007669"/>
    <property type="project" value="TreeGrafter"/>
</dbReference>
<reference evidence="9" key="1">
    <citation type="submission" date="2022-01" db="EMBL/GenBank/DDBJ databases">
        <authorList>
            <person name="King R."/>
        </authorList>
    </citation>
    <scope>NUCLEOTIDE SEQUENCE</scope>
</reference>
<organism evidence="9 10">
    <name type="scientific">Psylliodes chrysocephalus</name>
    <dbReference type="NCBI Taxonomy" id="3402493"/>
    <lineage>
        <taxon>Eukaryota</taxon>
        <taxon>Metazoa</taxon>
        <taxon>Ecdysozoa</taxon>
        <taxon>Arthropoda</taxon>
        <taxon>Hexapoda</taxon>
        <taxon>Insecta</taxon>
        <taxon>Pterygota</taxon>
        <taxon>Neoptera</taxon>
        <taxon>Endopterygota</taxon>
        <taxon>Coleoptera</taxon>
        <taxon>Polyphaga</taxon>
        <taxon>Cucujiformia</taxon>
        <taxon>Chrysomeloidea</taxon>
        <taxon>Chrysomelidae</taxon>
        <taxon>Galerucinae</taxon>
        <taxon>Alticini</taxon>
        <taxon>Psylliodes</taxon>
    </lineage>
</organism>
<protein>
    <recommendedName>
        <fullName evidence="8">SSD domain-containing protein</fullName>
    </recommendedName>
</protein>
<dbReference type="Pfam" id="PF12349">
    <property type="entry name" value="Sterol-sensing"/>
    <property type="match status" value="1"/>
</dbReference>
<dbReference type="PANTHER" id="PTHR45951:SF3">
    <property type="entry name" value="PROTEIN DISPATCHED"/>
    <property type="match status" value="1"/>
</dbReference>
<feature type="transmembrane region" description="Helical" evidence="7">
    <location>
        <begin position="853"/>
        <end position="870"/>
    </location>
</feature>
<dbReference type="GO" id="GO:0016020">
    <property type="term" value="C:membrane"/>
    <property type="evidence" value="ECO:0007669"/>
    <property type="project" value="UniProtKB-SubCell"/>
</dbReference>
<dbReference type="AlphaFoldDB" id="A0A9P0GB10"/>
<dbReference type="SUPFAM" id="SSF82866">
    <property type="entry name" value="Multidrug efflux transporter AcrB transmembrane domain"/>
    <property type="match status" value="2"/>
</dbReference>
<feature type="transmembrane region" description="Helical" evidence="7">
    <location>
        <begin position="877"/>
        <end position="897"/>
    </location>
</feature>
<feature type="transmembrane region" description="Helical" evidence="7">
    <location>
        <begin position="366"/>
        <end position="384"/>
    </location>
</feature>
<evidence type="ECO:0000313" key="10">
    <source>
        <dbReference type="Proteomes" id="UP001153636"/>
    </source>
</evidence>
<keyword evidence="10" id="KW-1185">Reference proteome</keyword>
<feature type="transmembrane region" description="Helical" evidence="7">
    <location>
        <begin position="581"/>
        <end position="600"/>
    </location>
</feature>
<dbReference type="Gene3D" id="1.20.1640.10">
    <property type="entry name" value="Multidrug efflux transporter AcrB transmembrane domain"/>
    <property type="match status" value="2"/>
</dbReference>
<evidence type="ECO:0000256" key="5">
    <source>
        <dbReference type="ARBA" id="ARBA00023180"/>
    </source>
</evidence>
<name>A0A9P0GB10_9CUCU</name>
<dbReference type="GO" id="GO:0007224">
    <property type="term" value="P:smoothened signaling pathway"/>
    <property type="evidence" value="ECO:0007669"/>
    <property type="project" value="TreeGrafter"/>
</dbReference>
<keyword evidence="5" id="KW-0325">Glycoprotein</keyword>
<keyword evidence="2 7" id="KW-0812">Transmembrane</keyword>
<dbReference type="PANTHER" id="PTHR45951">
    <property type="entry name" value="PROTEIN DISPATCHED-RELATED"/>
    <property type="match status" value="1"/>
</dbReference>
<dbReference type="Proteomes" id="UP001153636">
    <property type="component" value="Chromosome 14"/>
</dbReference>
<keyword evidence="4 7" id="KW-0472">Membrane</keyword>
<feature type="domain" description="SSD" evidence="8">
    <location>
        <begin position="401"/>
        <end position="519"/>
    </location>
</feature>
<evidence type="ECO:0000313" key="9">
    <source>
        <dbReference type="EMBL" id="CAH1103355.1"/>
    </source>
</evidence>
<dbReference type="InterPro" id="IPR000731">
    <property type="entry name" value="SSD"/>
</dbReference>